<evidence type="ECO:0008006" key="4">
    <source>
        <dbReference type="Google" id="ProtNLM"/>
    </source>
</evidence>
<keyword evidence="3" id="KW-1185">Reference proteome</keyword>
<comment type="caution">
    <text evidence="2">The sequence shown here is derived from an EMBL/GenBank/DDBJ whole genome shotgun (WGS) entry which is preliminary data.</text>
</comment>
<evidence type="ECO:0000313" key="2">
    <source>
        <dbReference type="EMBL" id="KAK3391716.1"/>
    </source>
</evidence>
<organism evidence="2 3">
    <name type="scientific">Sordaria brevicollis</name>
    <dbReference type="NCBI Taxonomy" id="83679"/>
    <lineage>
        <taxon>Eukaryota</taxon>
        <taxon>Fungi</taxon>
        <taxon>Dikarya</taxon>
        <taxon>Ascomycota</taxon>
        <taxon>Pezizomycotina</taxon>
        <taxon>Sordariomycetes</taxon>
        <taxon>Sordariomycetidae</taxon>
        <taxon>Sordariales</taxon>
        <taxon>Sordariaceae</taxon>
        <taxon>Sordaria</taxon>
    </lineage>
</organism>
<name>A0AAE0U5I7_SORBR</name>
<feature type="signal peptide" evidence="1">
    <location>
        <begin position="1"/>
        <end position="23"/>
    </location>
</feature>
<keyword evidence="1" id="KW-0732">Signal</keyword>
<feature type="chain" id="PRO_5042121749" description="Secreted protein" evidence="1">
    <location>
        <begin position="24"/>
        <end position="90"/>
    </location>
</feature>
<protein>
    <recommendedName>
        <fullName evidence="4">Secreted protein</fullName>
    </recommendedName>
</protein>
<reference evidence="2" key="2">
    <citation type="submission" date="2023-07" db="EMBL/GenBank/DDBJ databases">
        <authorList>
            <consortium name="Lawrence Berkeley National Laboratory"/>
            <person name="Haridas S."/>
            <person name="Hensen N."/>
            <person name="Bonometti L."/>
            <person name="Westerberg I."/>
            <person name="Brannstrom I.O."/>
            <person name="Guillou S."/>
            <person name="Cros-Aarteil S."/>
            <person name="Calhoun S."/>
            <person name="Kuo A."/>
            <person name="Mondo S."/>
            <person name="Pangilinan J."/>
            <person name="Riley R."/>
            <person name="LaButti K."/>
            <person name="Andreopoulos B."/>
            <person name="Lipzen A."/>
            <person name="Chen C."/>
            <person name="Yanf M."/>
            <person name="Daum C."/>
            <person name="Ng V."/>
            <person name="Clum A."/>
            <person name="Steindorff A."/>
            <person name="Ohm R."/>
            <person name="Martin F."/>
            <person name="Silar P."/>
            <person name="Natvig D."/>
            <person name="Lalanne C."/>
            <person name="Gautier V."/>
            <person name="Ament-velasquez S.L."/>
            <person name="Kruys A."/>
            <person name="Hutchinson M.I."/>
            <person name="Powell A.J."/>
            <person name="Barry K."/>
            <person name="Miller A.N."/>
            <person name="Grigoriev I.V."/>
            <person name="Debuchy R."/>
            <person name="Gladieux P."/>
            <person name="Thoren M.H."/>
            <person name="Johannesson H."/>
        </authorList>
    </citation>
    <scope>NUCLEOTIDE SEQUENCE</scope>
    <source>
        <strain evidence="2">FGSC 1904</strain>
    </source>
</reference>
<proteinExistence type="predicted"/>
<evidence type="ECO:0000256" key="1">
    <source>
        <dbReference type="SAM" id="SignalP"/>
    </source>
</evidence>
<dbReference type="EMBL" id="JAUTDP010000012">
    <property type="protein sequence ID" value="KAK3391716.1"/>
    <property type="molecule type" value="Genomic_DNA"/>
</dbReference>
<dbReference type="AlphaFoldDB" id="A0AAE0U5I7"/>
<dbReference type="Proteomes" id="UP001281003">
    <property type="component" value="Unassembled WGS sequence"/>
</dbReference>
<reference evidence="2" key="1">
    <citation type="journal article" date="2023" name="Mol. Phylogenet. Evol.">
        <title>Genome-scale phylogeny and comparative genomics of the fungal order Sordariales.</title>
        <authorList>
            <person name="Hensen N."/>
            <person name="Bonometti L."/>
            <person name="Westerberg I."/>
            <person name="Brannstrom I.O."/>
            <person name="Guillou S."/>
            <person name="Cros-Aarteil S."/>
            <person name="Calhoun S."/>
            <person name="Haridas S."/>
            <person name="Kuo A."/>
            <person name="Mondo S."/>
            <person name="Pangilinan J."/>
            <person name="Riley R."/>
            <person name="LaButti K."/>
            <person name="Andreopoulos B."/>
            <person name="Lipzen A."/>
            <person name="Chen C."/>
            <person name="Yan M."/>
            <person name="Daum C."/>
            <person name="Ng V."/>
            <person name="Clum A."/>
            <person name="Steindorff A."/>
            <person name="Ohm R.A."/>
            <person name="Martin F."/>
            <person name="Silar P."/>
            <person name="Natvig D.O."/>
            <person name="Lalanne C."/>
            <person name="Gautier V."/>
            <person name="Ament-Velasquez S.L."/>
            <person name="Kruys A."/>
            <person name="Hutchinson M.I."/>
            <person name="Powell A.J."/>
            <person name="Barry K."/>
            <person name="Miller A.N."/>
            <person name="Grigoriev I.V."/>
            <person name="Debuchy R."/>
            <person name="Gladieux P."/>
            <person name="Hiltunen Thoren M."/>
            <person name="Johannesson H."/>
        </authorList>
    </citation>
    <scope>NUCLEOTIDE SEQUENCE</scope>
    <source>
        <strain evidence="2">FGSC 1904</strain>
    </source>
</reference>
<accession>A0AAE0U5I7</accession>
<gene>
    <name evidence="2" type="ORF">B0T20DRAFT_63332</name>
</gene>
<sequence>MGRLGMANLLNFYLIWRIPGVSGQHGNSTKSIHSGTTAVEWSDCSRERANIVWPTPTPKDVMVGSLGSGHWTVEEEHVTGHLYQTSANTY</sequence>
<evidence type="ECO:0000313" key="3">
    <source>
        <dbReference type="Proteomes" id="UP001281003"/>
    </source>
</evidence>